<feature type="domain" description="Glycosyltransferase 2-like" evidence="5">
    <location>
        <begin position="40"/>
        <end position="176"/>
    </location>
</feature>
<dbReference type="RefSeq" id="WP_338142130.1">
    <property type="nucleotide sequence ID" value="NZ_QXGM01000004.1"/>
</dbReference>
<feature type="compositionally biased region" description="Low complexity" evidence="4">
    <location>
        <begin position="325"/>
        <end position="361"/>
    </location>
</feature>
<evidence type="ECO:0000313" key="7">
    <source>
        <dbReference type="Proteomes" id="UP000287609"/>
    </source>
</evidence>
<organism evidence="6 7">
    <name type="scientific">Bifidobacterium dolichotidis</name>
    <dbReference type="NCBI Taxonomy" id="2306976"/>
    <lineage>
        <taxon>Bacteria</taxon>
        <taxon>Bacillati</taxon>
        <taxon>Actinomycetota</taxon>
        <taxon>Actinomycetes</taxon>
        <taxon>Bifidobacteriales</taxon>
        <taxon>Bifidobacteriaceae</taxon>
        <taxon>Bifidobacterium</taxon>
    </lineage>
</organism>
<dbReference type="EMBL" id="QXGM01000004">
    <property type="protein sequence ID" value="RSX53334.1"/>
    <property type="molecule type" value="Genomic_DNA"/>
</dbReference>
<keyword evidence="7" id="KW-1185">Reference proteome</keyword>
<feature type="region of interest" description="Disordered" evidence="4">
    <location>
        <begin position="320"/>
        <end position="379"/>
    </location>
</feature>
<evidence type="ECO:0000313" key="6">
    <source>
        <dbReference type="EMBL" id="RSX53334.1"/>
    </source>
</evidence>
<dbReference type="PANTHER" id="PTHR43685:SF5">
    <property type="entry name" value="GLYCOSYLTRANSFERASE EPSE-RELATED"/>
    <property type="match status" value="1"/>
</dbReference>
<accession>A0A430FKA2</accession>
<dbReference type="InterPro" id="IPR050834">
    <property type="entry name" value="Glycosyltransf_2"/>
</dbReference>
<evidence type="ECO:0000256" key="2">
    <source>
        <dbReference type="ARBA" id="ARBA00022676"/>
    </source>
</evidence>
<dbReference type="GO" id="GO:0016757">
    <property type="term" value="F:glycosyltransferase activity"/>
    <property type="evidence" value="ECO:0007669"/>
    <property type="project" value="UniProtKB-KW"/>
</dbReference>
<evidence type="ECO:0000256" key="3">
    <source>
        <dbReference type="ARBA" id="ARBA00022679"/>
    </source>
</evidence>
<dbReference type="Pfam" id="PF00535">
    <property type="entry name" value="Glycos_transf_2"/>
    <property type="match status" value="1"/>
</dbReference>
<dbReference type="Proteomes" id="UP000287609">
    <property type="component" value="Unassembled WGS sequence"/>
</dbReference>
<evidence type="ECO:0000256" key="4">
    <source>
        <dbReference type="SAM" id="MobiDB-lite"/>
    </source>
</evidence>
<sequence>MNKSSVSVRQTASADQTAQADHALPQFCLLMSVYAGNSVTELRRAVESGTIEQQLPPTQVVIVRDGPVGADLQQFLDLLPETLELWFTGSRAPELTIVPLAQNGGLAHALNQGLQACKYDVVARADADDISLPDRFSTMIPHFAPDRPHIDALGSAIQEFTNETLGTDAERAGQIRLLPAGGKELEKFARMQSPLHHPSVVFRRSSVLKAGGYPEHSGRFEDYLLWSRMLLQHCVIENLPDVLVLYQADENAYKRRGGRDMFHDEWRLQCTFRKEHFTTFAQFVRNVAVRVGYRLVPTSWREKAYHLLVRLRNGSVADAKTADNSGATAGSSSSAQSVVRSASSSSDFRGASDQAQQQAAATPSANETRTATARKVNEDVQTYTQQIPVLHLDKSIGVERIDDDIPNLPSHEL</sequence>
<dbReference type="InterPro" id="IPR001173">
    <property type="entry name" value="Glyco_trans_2-like"/>
</dbReference>
<keyword evidence="2" id="KW-0328">Glycosyltransferase</keyword>
<dbReference type="AlphaFoldDB" id="A0A430FKA2"/>
<evidence type="ECO:0000259" key="5">
    <source>
        <dbReference type="Pfam" id="PF00535"/>
    </source>
</evidence>
<proteinExistence type="inferred from homology"/>
<comment type="similarity">
    <text evidence="1">Belongs to the glycosyltransferase 2 family.</text>
</comment>
<gene>
    <name evidence="6" type="ORF">D2E26_1376</name>
</gene>
<keyword evidence="3 6" id="KW-0808">Transferase</keyword>
<dbReference type="InterPro" id="IPR029044">
    <property type="entry name" value="Nucleotide-diphossugar_trans"/>
</dbReference>
<dbReference type="Gene3D" id="3.90.550.10">
    <property type="entry name" value="Spore Coat Polysaccharide Biosynthesis Protein SpsA, Chain A"/>
    <property type="match status" value="1"/>
</dbReference>
<dbReference type="SUPFAM" id="SSF53448">
    <property type="entry name" value="Nucleotide-diphospho-sugar transferases"/>
    <property type="match status" value="1"/>
</dbReference>
<name>A0A430FKA2_9BIFI</name>
<comment type="caution">
    <text evidence="6">The sequence shown here is derived from an EMBL/GenBank/DDBJ whole genome shotgun (WGS) entry which is preliminary data.</text>
</comment>
<dbReference type="PANTHER" id="PTHR43685">
    <property type="entry name" value="GLYCOSYLTRANSFERASE"/>
    <property type="match status" value="1"/>
</dbReference>
<protein>
    <submittedName>
        <fullName evidence="6">Glycosyl transferase family 2</fullName>
    </submittedName>
</protein>
<reference evidence="6 7" key="1">
    <citation type="submission" date="2018-09" db="EMBL/GenBank/DDBJ databases">
        <title>Characterization of the phylogenetic diversity of five novel species belonging to the genus Bifidobacterium.</title>
        <authorList>
            <person name="Lugli G.A."/>
            <person name="Duranti S."/>
            <person name="Milani C."/>
        </authorList>
    </citation>
    <scope>NUCLEOTIDE SEQUENCE [LARGE SCALE GENOMIC DNA]</scope>
    <source>
        <strain evidence="6 7">2036B</strain>
    </source>
</reference>
<evidence type="ECO:0000256" key="1">
    <source>
        <dbReference type="ARBA" id="ARBA00006739"/>
    </source>
</evidence>